<dbReference type="InterPro" id="IPR000286">
    <property type="entry name" value="HDACs"/>
</dbReference>
<dbReference type="InterPro" id="IPR037138">
    <property type="entry name" value="His_deacetylse_dom_sf"/>
</dbReference>
<gene>
    <name evidence="4" type="ORF">B1199_15335</name>
</gene>
<organism evidence="4 5">
    <name type="scientific">Pseudoalteromonas ulvae</name>
    <dbReference type="NCBI Taxonomy" id="107327"/>
    <lineage>
        <taxon>Bacteria</taxon>
        <taxon>Pseudomonadati</taxon>
        <taxon>Pseudomonadota</taxon>
        <taxon>Gammaproteobacteria</taxon>
        <taxon>Alteromonadales</taxon>
        <taxon>Pseudoalteromonadaceae</taxon>
        <taxon>Pseudoalteromonas</taxon>
    </lineage>
</organism>
<dbReference type="InterPro" id="IPR023801">
    <property type="entry name" value="His_deacetylse_dom"/>
</dbReference>
<accession>A0A244CML4</accession>
<dbReference type="EMBL" id="MWPV01000005">
    <property type="protein sequence ID" value="OUL56746.1"/>
    <property type="molecule type" value="Genomic_DNA"/>
</dbReference>
<proteinExistence type="inferred from homology"/>
<dbReference type="InterPro" id="IPR044150">
    <property type="entry name" value="HDAC_classIV"/>
</dbReference>
<dbReference type="GO" id="GO:0004407">
    <property type="term" value="F:histone deacetylase activity"/>
    <property type="evidence" value="ECO:0007669"/>
    <property type="project" value="InterPro"/>
</dbReference>
<dbReference type="CDD" id="cd09993">
    <property type="entry name" value="HDAC_classIV"/>
    <property type="match status" value="1"/>
</dbReference>
<dbReference type="PANTHER" id="PTHR10625">
    <property type="entry name" value="HISTONE DEACETYLASE HDAC1-RELATED"/>
    <property type="match status" value="1"/>
</dbReference>
<dbReference type="GO" id="GO:0040029">
    <property type="term" value="P:epigenetic regulation of gene expression"/>
    <property type="evidence" value="ECO:0007669"/>
    <property type="project" value="TreeGrafter"/>
</dbReference>
<name>A0A244CML4_PSEDV</name>
<evidence type="ECO:0000256" key="2">
    <source>
        <dbReference type="ARBA" id="ARBA00022801"/>
    </source>
</evidence>
<comment type="caution">
    <text evidence="4">The sequence shown here is derived from an EMBL/GenBank/DDBJ whole genome shotgun (WGS) entry which is preliminary data.</text>
</comment>
<dbReference type="SUPFAM" id="SSF52768">
    <property type="entry name" value="Arginase/deacetylase"/>
    <property type="match status" value="1"/>
</dbReference>
<sequence length="302" mass="33637">MVINPHLPLVYHHDYSFDFDVAHRFVMSKFADLYQNLLHSGHIQQNLFTPERATLACLEGVHCPQYLHDLTHNLLDAKAQRRIGLPWSAELMARTFTEAQGTLHTAQLALKHGVACHLAGGTHHAHSDFGSGYCMVNDLAYTATALIEQKLATNVLIFDLDVHQGDGTAAILQHNPYVFTCSVHCEKNFPFRKISSDCDIGLPIGLQDRQYIEIVASTLTSLIRDLNPSIVLYDAGVDIWQHDSLGKLDISWQGIEQRDRTVLTLCQQFGVPVATVIGGGYDKDHARLAERHSIVIKQAAII</sequence>
<dbReference type="GO" id="GO:0016787">
    <property type="term" value="F:hydrolase activity"/>
    <property type="evidence" value="ECO:0007669"/>
    <property type="project" value="UniProtKB-KW"/>
</dbReference>
<keyword evidence="2" id="KW-0378">Hydrolase</keyword>
<feature type="domain" description="Histone deacetylase" evidence="3">
    <location>
        <begin position="23"/>
        <end position="287"/>
    </location>
</feature>
<protein>
    <submittedName>
        <fullName evidence="4">Histone deacetylase</fullName>
    </submittedName>
</protein>
<dbReference type="OrthoDB" id="9808367at2"/>
<keyword evidence="5" id="KW-1185">Reference proteome</keyword>
<dbReference type="Gene3D" id="3.40.800.20">
    <property type="entry name" value="Histone deacetylase domain"/>
    <property type="match status" value="1"/>
</dbReference>
<evidence type="ECO:0000313" key="5">
    <source>
        <dbReference type="Proteomes" id="UP000194841"/>
    </source>
</evidence>
<dbReference type="PANTHER" id="PTHR10625:SF19">
    <property type="entry name" value="HISTONE DEACETYLASE 12"/>
    <property type="match status" value="1"/>
</dbReference>
<dbReference type="PRINTS" id="PR01270">
    <property type="entry name" value="HDASUPER"/>
</dbReference>
<reference evidence="4 5" key="1">
    <citation type="submission" date="2017-02" db="EMBL/GenBank/DDBJ databases">
        <title>Pseudoalteromonas ulvae TC14 Genome.</title>
        <authorList>
            <person name="Molmeret M."/>
        </authorList>
    </citation>
    <scope>NUCLEOTIDE SEQUENCE [LARGE SCALE GENOMIC DNA]</scope>
    <source>
        <strain evidence="4">TC14</strain>
    </source>
</reference>
<dbReference type="Pfam" id="PF00850">
    <property type="entry name" value="Hist_deacetyl"/>
    <property type="match status" value="1"/>
</dbReference>
<evidence type="ECO:0000259" key="3">
    <source>
        <dbReference type="Pfam" id="PF00850"/>
    </source>
</evidence>
<dbReference type="RefSeq" id="WP_086745000.1">
    <property type="nucleotide sequence ID" value="NZ_MWPV01000005.1"/>
</dbReference>
<comment type="similarity">
    <text evidence="1">Belongs to the histone deacetylase family.</text>
</comment>
<evidence type="ECO:0000256" key="1">
    <source>
        <dbReference type="ARBA" id="ARBA00005947"/>
    </source>
</evidence>
<dbReference type="InterPro" id="IPR023696">
    <property type="entry name" value="Ureohydrolase_dom_sf"/>
</dbReference>
<dbReference type="AlphaFoldDB" id="A0A244CML4"/>
<evidence type="ECO:0000313" key="4">
    <source>
        <dbReference type="EMBL" id="OUL56746.1"/>
    </source>
</evidence>
<dbReference type="Proteomes" id="UP000194841">
    <property type="component" value="Unassembled WGS sequence"/>
</dbReference>